<dbReference type="RefSeq" id="WP_259972375.1">
    <property type="nucleotide sequence ID" value="NZ_CBDUNH010000001.1"/>
</dbReference>
<proteinExistence type="predicted"/>
<keyword evidence="1" id="KW-0732">Signal</keyword>
<feature type="chain" id="PRO_5040158262" description="DUF995 domain-containing protein" evidence="1">
    <location>
        <begin position="20"/>
        <end position="115"/>
    </location>
</feature>
<dbReference type="EMBL" id="CP081070">
    <property type="protein sequence ID" value="UWQ55375.1"/>
    <property type="molecule type" value="Genomic_DNA"/>
</dbReference>
<dbReference type="AlphaFoldDB" id="A0A9Q9HND1"/>
<evidence type="ECO:0000313" key="3">
    <source>
        <dbReference type="Proteomes" id="UP001058713"/>
    </source>
</evidence>
<evidence type="ECO:0000256" key="1">
    <source>
        <dbReference type="SAM" id="SignalP"/>
    </source>
</evidence>
<dbReference type="KEGG" id="lcae:K3721_07480"/>
<gene>
    <name evidence="2" type="ORF">K3721_07480</name>
</gene>
<protein>
    <recommendedName>
        <fullName evidence="4">DUF995 domain-containing protein</fullName>
    </recommendedName>
</protein>
<evidence type="ECO:0008006" key="4">
    <source>
        <dbReference type="Google" id="ProtNLM"/>
    </source>
</evidence>
<organism evidence="2 3">
    <name type="scientific">Leisingera caerulea</name>
    <name type="common">Phaeobacter caeruleus</name>
    <dbReference type="NCBI Taxonomy" id="506591"/>
    <lineage>
        <taxon>Bacteria</taxon>
        <taxon>Pseudomonadati</taxon>
        <taxon>Pseudomonadota</taxon>
        <taxon>Alphaproteobacteria</taxon>
        <taxon>Rhodobacterales</taxon>
        <taxon>Roseobacteraceae</taxon>
        <taxon>Leisingera</taxon>
    </lineage>
</organism>
<reference evidence="2" key="1">
    <citation type="submission" date="2021-08" db="EMBL/GenBank/DDBJ databases">
        <authorList>
            <person name="Nwanade C."/>
            <person name="Wang M."/>
            <person name="Masoudi A."/>
            <person name="Yu Z."/>
            <person name="Liu J."/>
        </authorList>
    </citation>
    <scope>NUCLEOTIDE SEQUENCE</scope>
    <source>
        <strain evidence="2">S122</strain>
    </source>
</reference>
<sequence length="115" mass="12617">MRQFALMIAVSCTVAPAWAGEWRVLTGDEVRAALEGRRLVYGTGAWQDFSASGRTLYNAGHDSWGYWGVRDGKYCSAWPPSDLWACYALESDGEAIRFVGGAGEVTTGRYAEPEE</sequence>
<evidence type="ECO:0000313" key="2">
    <source>
        <dbReference type="EMBL" id="UWQ55375.1"/>
    </source>
</evidence>
<name>A0A9Q9HND1_LEICA</name>
<accession>A0A9Q9HND1</accession>
<feature type="signal peptide" evidence="1">
    <location>
        <begin position="1"/>
        <end position="19"/>
    </location>
</feature>
<dbReference type="Proteomes" id="UP001058713">
    <property type="component" value="Chromosome"/>
</dbReference>